<evidence type="ECO:0000313" key="5">
    <source>
        <dbReference type="Proteomes" id="UP000075884"/>
    </source>
</evidence>
<evidence type="ECO:0000256" key="1">
    <source>
        <dbReference type="ARBA" id="ARBA00022741"/>
    </source>
</evidence>
<dbReference type="InterPro" id="IPR010918">
    <property type="entry name" value="PurM-like_C_dom"/>
</dbReference>
<sequence length="375" mass="40592">MAYVYAQLVFIMPPSSGLFRSVIDSMWNRLLTRAIPFNPVDFALPADFRLTGLHNYTSQLDWRMHRLECSLKQLEDGSYQATCTAQIFMVLDDPFIYGQIAAVAIMSELYALGILAADTIVPVVEVGLGLSDHDSITLASMHLTGFSSAMRHLTGNAGHGLPYIARCAFSSVGGTVIGTSRTFVPASNARPGDLLVLTKPLGATFVLALYQSMMARDADWRRVEGIVTERVVHRLYQTALDLMRLPERDAARLMQKYGAHAATHVGKRGLVGHATALVLSQSQAVDFSLSTVPVISRLAELAIALGDPSQLLEGLAPEVSAGLLVCLPPSAAFAFVAELNEREGVRATVIGRVVKGTRAVSFYRNLTKSVQVGPF</sequence>
<dbReference type="EnsemblMetazoa" id="ADIR003919-RA">
    <property type="protein sequence ID" value="ADIR003919-PA"/>
    <property type="gene ID" value="ADIR003919"/>
</dbReference>
<dbReference type="PANTHER" id="PTHR10256:SF0">
    <property type="entry name" value="INACTIVE SELENIDE, WATER DIKINASE-LIKE PROTEIN-RELATED"/>
    <property type="match status" value="1"/>
</dbReference>
<dbReference type="GO" id="GO:0004756">
    <property type="term" value="F:selenide, water dikinase activity"/>
    <property type="evidence" value="ECO:0007669"/>
    <property type="project" value="TreeGrafter"/>
</dbReference>
<dbReference type="STRING" id="7168.A0A182N8E5"/>
<organism evidence="4 5">
    <name type="scientific">Anopheles dirus</name>
    <dbReference type="NCBI Taxonomy" id="7168"/>
    <lineage>
        <taxon>Eukaryota</taxon>
        <taxon>Metazoa</taxon>
        <taxon>Ecdysozoa</taxon>
        <taxon>Arthropoda</taxon>
        <taxon>Hexapoda</taxon>
        <taxon>Insecta</taxon>
        <taxon>Pterygota</taxon>
        <taxon>Neoptera</taxon>
        <taxon>Endopterygota</taxon>
        <taxon>Diptera</taxon>
        <taxon>Nematocera</taxon>
        <taxon>Culicoidea</taxon>
        <taxon>Culicidae</taxon>
        <taxon>Anophelinae</taxon>
        <taxon>Anopheles</taxon>
    </lineage>
</organism>
<dbReference type="Proteomes" id="UP000075884">
    <property type="component" value="Unassembled WGS sequence"/>
</dbReference>
<evidence type="ECO:0000259" key="3">
    <source>
        <dbReference type="Pfam" id="PF02769"/>
    </source>
</evidence>
<protein>
    <recommendedName>
        <fullName evidence="3">PurM-like C-terminal domain-containing protein</fullName>
    </recommendedName>
</protein>
<dbReference type="InterPro" id="IPR004536">
    <property type="entry name" value="SPS/SelD"/>
</dbReference>
<dbReference type="GO" id="GO:0016260">
    <property type="term" value="P:selenocysteine biosynthetic process"/>
    <property type="evidence" value="ECO:0007669"/>
    <property type="project" value="TreeGrafter"/>
</dbReference>
<keyword evidence="5" id="KW-1185">Reference proteome</keyword>
<dbReference type="VEuPathDB" id="VectorBase:ADIR003919"/>
<dbReference type="GO" id="GO:0005737">
    <property type="term" value="C:cytoplasm"/>
    <property type="evidence" value="ECO:0007669"/>
    <property type="project" value="TreeGrafter"/>
</dbReference>
<dbReference type="GO" id="GO:0005524">
    <property type="term" value="F:ATP binding"/>
    <property type="evidence" value="ECO:0007669"/>
    <property type="project" value="UniProtKB-KW"/>
</dbReference>
<evidence type="ECO:0000256" key="2">
    <source>
        <dbReference type="ARBA" id="ARBA00022840"/>
    </source>
</evidence>
<keyword evidence="2" id="KW-0067">ATP-binding</keyword>
<dbReference type="Gene3D" id="3.90.650.10">
    <property type="entry name" value="PurM-like C-terminal domain"/>
    <property type="match status" value="1"/>
</dbReference>
<dbReference type="AlphaFoldDB" id="A0A182N8E5"/>
<reference evidence="5" key="1">
    <citation type="submission" date="2013-03" db="EMBL/GenBank/DDBJ databases">
        <title>The Genome Sequence of Anopheles dirus WRAIR2.</title>
        <authorList>
            <consortium name="The Broad Institute Genomics Platform"/>
            <person name="Neafsey D.E."/>
            <person name="Walton C."/>
            <person name="Walker B."/>
            <person name="Young S.K."/>
            <person name="Zeng Q."/>
            <person name="Gargeya S."/>
            <person name="Fitzgerald M."/>
            <person name="Haas B."/>
            <person name="Abouelleil A."/>
            <person name="Allen A.W."/>
            <person name="Alvarado L."/>
            <person name="Arachchi H.M."/>
            <person name="Berlin A.M."/>
            <person name="Chapman S.B."/>
            <person name="Gainer-Dewar J."/>
            <person name="Goldberg J."/>
            <person name="Griggs A."/>
            <person name="Gujja S."/>
            <person name="Hansen M."/>
            <person name="Howarth C."/>
            <person name="Imamovic A."/>
            <person name="Ireland A."/>
            <person name="Larimer J."/>
            <person name="McCowan C."/>
            <person name="Murphy C."/>
            <person name="Pearson M."/>
            <person name="Poon T.W."/>
            <person name="Priest M."/>
            <person name="Roberts A."/>
            <person name="Saif S."/>
            <person name="Shea T."/>
            <person name="Sisk P."/>
            <person name="Sykes S."/>
            <person name="Wortman J."/>
            <person name="Nusbaum C."/>
            <person name="Birren B."/>
        </authorList>
    </citation>
    <scope>NUCLEOTIDE SEQUENCE [LARGE SCALE GENOMIC DNA]</scope>
    <source>
        <strain evidence="5">WRAIR2</strain>
    </source>
</reference>
<keyword evidence="1" id="KW-0547">Nucleotide-binding</keyword>
<dbReference type="PANTHER" id="PTHR10256">
    <property type="entry name" value="SELENIDE, WATER DIKINASE"/>
    <property type="match status" value="1"/>
</dbReference>
<name>A0A182N8E5_9DIPT</name>
<dbReference type="Pfam" id="PF02769">
    <property type="entry name" value="AIRS_C"/>
    <property type="match status" value="1"/>
</dbReference>
<dbReference type="InterPro" id="IPR036676">
    <property type="entry name" value="PurM-like_C_sf"/>
</dbReference>
<evidence type="ECO:0000313" key="4">
    <source>
        <dbReference type="EnsemblMetazoa" id="ADIR003919-PA"/>
    </source>
</evidence>
<dbReference type="SUPFAM" id="SSF56042">
    <property type="entry name" value="PurM C-terminal domain-like"/>
    <property type="match status" value="1"/>
</dbReference>
<accession>A0A182N8E5</accession>
<feature type="domain" description="PurM-like C-terminal" evidence="3">
    <location>
        <begin position="190"/>
        <end position="360"/>
    </location>
</feature>
<proteinExistence type="predicted"/>
<reference evidence="4" key="2">
    <citation type="submission" date="2020-05" db="UniProtKB">
        <authorList>
            <consortium name="EnsemblMetazoa"/>
        </authorList>
    </citation>
    <scope>IDENTIFICATION</scope>
    <source>
        <strain evidence="4">WRAIR2</strain>
    </source>
</reference>